<evidence type="ECO:0000256" key="1">
    <source>
        <dbReference type="SAM" id="MobiDB-lite"/>
    </source>
</evidence>
<feature type="compositionally biased region" description="Basic and acidic residues" evidence="1">
    <location>
        <begin position="1"/>
        <end position="22"/>
    </location>
</feature>
<proteinExistence type="predicted"/>
<sequence length="104" mass="11804">MFLDCGKKPEYPEKTHATHRENMQTPCRKTPSWESNPEPSCCKATALPTSAGWPLGHSHTQASTVQWLCLCSRFQQRGKLKCFIEKPCLVPILDLIPPNSRFSF</sequence>
<accession>A0A3P9MU28</accession>
<evidence type="ECO:0000313" key="3">
    <source>
        <dbReference type="Proteomes" id="UP000242638"/>
    </source>
</evidence>
<dbReference type="Proteomes" id="UP000242638">
    <property type="component" value="Unassembled WGS sequence"/>
</dbReference>
<evidence type="ECO:0000313" key="2">
    <source>
        <dbReference type="Ensembl" id="ENSPREP00000000760.1"/>
    </source>
</evidence>
<organism evidence="2 3">
    <name type="scientific">Poecilia reticulata</name>
    <name type="common">Guppy</name>
    <name type="synonym">Acanthophacelus reticulatus</name>
    <dbReference type="NCBI Taxonomy" id="8081"/>
    <lineage>
        <taxon>Eukaryota</taxon>
        <taxon>Metazoa</taxon>
        <taxon>Chordata</taxon>
        <taxon>Craniata</taxon>
        <taxon>Vertebrata</taxon>
        <taxon>Euteleostomi</taxon>
        <taxon>Actinopterygii</taxon>
        <taxon>Neopterygii</taxon>
        <taxon>Teleostei</taxon>
        <taxon>Neoteleostei</taxon>
        <taxon>Acanthomorphata</taxon>
        <taxon>Ovalentaria</taxon>
        <taxon>Atherinomorphae</taxon>
        <taxon>Cyprinodontiformes</taxon>
        <taxon>Poeciliidae</taxon>
        <taxon>Poeciliinae</taxon>
        <taxon>Poecilia</taxon>
    </lineage>
</organism>
<dbReference type="Ensembl" id="ENSPRET00000000791.1">
    <property type="protein sequence ID" value="ENSPREP00000000760.1"/>
    <property type="gene ID" value="ENSPREG00000000570.1"/>
</dbReference>
<keyword evidence="3" id="KW-1185">Reference proteome</keyword>
<reference evidence="3" key="1">
    <citation type="submission" date="2013-11" db="EMBL/GenBank/DDBJ databases">
        <title>The genomic landscape of the Guanapo guppy.</title>
        <authorList>
            <person name="Kuenstner A."/>
            <person name="Dreyer C."/>
        </authorList>
    </citation>
    <scope>NUCLEOTIDE SEQUENCE</scope>
    <source>
        <strain evidence="3">Guanapo</strain>
    </source>
</reference>
<reference evidence="2" key="3">
    <citation type="submission" date="2025-09" db="UniProtKB">
        <authorList>
            <consortium name="Ensembl"/>
        </authorList>
    </citation>
    <scope>IDENTIFICATION</scope>
    <source>
        <strain evidence="2">Guanapo</strain>
    </source>
</reference>
<protein>
    <submittedName>
        <fullName evidence="2">Uncharacterized protein</fullName>
    </submittedName>
</protein>
<name>A0A3P9MU28_POERE</name>
<feature type="region of interest" description="Disordered" evidence="1">
    <location>
        <begin position="1"/>
        <end position="37"/>
    </location>
</feature>
<feature type="compositionally biased region" description="Polar residues" evidence="1">
    <location>
        <begin position="23"/>
        <end position="37"/>
    </location>
</feature>
<dbReference type="AlphaFoldDB" id="A0A3P9MU28"/>
<reference evidence="2" key="2">
    <citation type="submission" date="2025-08" db="UniProtKB">
        <authorList>
            <consortium name="Ensembl"/>
        </authorList>
    </citation>
    <scope>IDENTIFICATION</scope>
    <source>
        <strain evidence="2">Guanapo</strain>
    </source>
</reference>